<dbReference type="OrthoDB" id="2316594at2759"/>
<sequence length="492" mass="54066">MSFLTECSLTIWPSVPSEELEDSTVGSNAKIRRQKEFELLQPVTNLPGEFATKRHDHLTAPLMTSDAHVEIGLTESGSQYGVLGQIISVQQVYIENGNAHAPDDDDLLYINTNVPLSALVCGVQGSGKSHTVACILENMFIEDDPRIGSLSKSLSGLVLHMSEGGPSSSVNETAWVGLPLSRYTKTPNVDVYVSPSSLSTMKAVYAHLGSNVHVKPLYFTEDELDAQAFLSMMAVGASDGAPLYIQIVLSILRDLGEHYSYKEFKNVLEQKRKDFNPAQEAGLKQRMALLESFMGQEKYRMTSTTRFAAGQLTIVDLSDPFIDPASACGIFEVITRLFVRTKINTGKVLVVDEAHKYLASKNGSTGLTKALLTLIREQRHKGMRVIISTQEPTIVPSVLIDLCSVVIMHRFSSPSWWDHIMKHVSADLSSSDAFDRVVKLQTGEAIVLAPSGIFVQRKGSKPIVEQYGRRCLTVRMRQRITNDGGSSIMVVG</sequence>
<organism evidence="1 2">
    <name type="scientific">Phellinidium pouzarii</name>
    <dbReference type="NCBI Taxonomy" id="167371"/>
    <lineage>
        <taxon>Eukaryota</taxon>
        <taxon>Fungi</taxon>
        <taxon>Dikarya</taxon>
        <taxon>Basidiomycota</taxon>
        <taxon>Agaricomycotina</taxon>
        <taxon>Agaricomycetes</taxon>
        <taxon>Hymenochaetales</taxon>
        <taxon>Hymenochaetaceae</taxon>
        <taxon>Phellinidium</taxon>
    </lineage>
</organism>
<accession>A0A4S4LJT2</accession>
<evidence type="ECO:0000313" key="2">
    <source>
        <dbReference type="Proteomes" id="UP000308199"/>
    </source>
</evidence>
<name>A0A4S4LJT2_9AGAM</name>
<protein>
    <submittedName>
        <fullName evidence="1">Uncharacterized protein</fullName>
    </submittedName>
</protein>
<dbReference type="SUPFAM" id="SSF52540">
    <property type="entry name" value="P-loop containing nucleoside triphosphate hydrolases"/>
    <property type="match status" value="1"/>
</dbReference>
<keyword evidence="2" id="KW-1185">Reference proteome</keyword>
<dbReference type="EMBL" id="SGPK01000001">
    <property type="protein sequence ID" value="THH12322.1"/>
    <property type="molecule type" value="Genomic_DNA"/>
</dbReference>
<dbReference type="InterPro" id="IPR051162">
    <property type="entry name" value="T4SS_component"/>
</dbReference>
<dbReference type="InterPro" id="IPR027417">
    <property type="entry name" value="P-loop_NTPase"/>
</dbReference>
<dbReference type="Gene3D" id="3.40.50.300">
    <property type="entry name" value="P-loop containing nucleotide triphosphate hydrolases"/>
    <property type="match status" value="1"/>
</dbReference>
<comment type="caution">
    <text evidence="1">The sequence shown here is derived from an EMBL/GenBank/DDBJ whole genome shotgun (WGS) entry which is preliminary data.</text>
</comment>
<dbReference type="AlphaFoldDB" id="A0A4S4LJT2"/>
<reference evidence="1 2" key="1">
    <citation type="submission" date="2019-02" db="EMBL/GenBank/DDBJ databases">
        <title>Genome sequencing of the rare red list fungi Phellinidium pouzarii.</title>
        <authorList>
            <person name="Buettner E."/>
            <person name="Kellner H."/>
        </authorList>
    </citation>
    <scope>NUCLEOTIDE SEQUENCE [LARGE SCALE GENOMIC DNA]</scope>
    <source>
        <strain evidence="1 2">DSM 108285</strain>
    </source>
</reference>
<dbReference type="PANTHER" id="PTHR30121">
    <property type="entry name" value="UNCHARACTERIZED PROTEIN YJGR-RELATED"/>
    <property type="match status" value="1"/>
</dbReference>
<dbReference type="PANTHER" id="PTHR30121:SF6">
    <property type="entry name" value="SLR6007 PROTEIN"/>
    <property type="match status" value="1"/>
</dbReference>
<evidence type="ECO:0000313" key="1">
    <source>
        <dbReference type="EMBL" id="THH12322.1"/>
    </source>
</evidence>
<dbReference type="Proteomes" id="UP000308199">
    <property type="component" value="Unassembled WGS sequence"/>
</dbReference>
<proteinExistence type="predicted"/>
<gene>
    <name evidence="1" type="ORF">EW145_g29</name>
</gene>